<organism evidence="4 5">
    <name type="scientific">Methyloversatilis universalis (strain ATCC BAA-1314 / DSM 25237 / JCM 13912 / CCUG 52030 / FAM5)</name>
    <dbReference type="NCBI Taxonomy" id="1000565"/>
    <lineage>
        <taxon>Bacteria</taxon>
        <taxon>Pseudomonadati</taxon>
        <taxon>Pseudomonadota</taxon>
        <taxon>Betaproteobacteria</taxon>
        <taxon>Nitrosomonadales</taxon>
        <taxon>Sterolibacteriaceae</taxon>
        <taxon>Methyloversatilis</taxon>
    </lineage>
</organism>
<dbReference type="PRINTS" id="PR00081">
    <property type="entry name" value="GDHRDH"/>
</dbReference>
<dbReference type="PRINTS" id="PR00080">
    <property type="entry name" value="SDRFAMILY"/>
</dbReference>
<dbReference type="EMBL" id="AFHG01000048">
    <property type="protein sequence ID" value="EGK71771.1"/>
    <property type="molecule type" value="Genomic_DNA"/>
</dbReference>
<dbReference type="PROSITE" id="PS00061">
    <property type="entry name" value="ADH_SHORT"/>
    <property type="match status" value="1"/>
</dbReference>
<name>F5RCJ1_METUF</name>
<dbReference type="PANTHER" id="PTHR43639:SF1">
    <property type="entry name" value="SHORT-CHAIN DEHYDROGENASE_REDUCTASE FAMILY PROTEIN"/>
    <property type="match status" value="1"/>
</dbReference>
<dbReference type="eggNOG" id="COG1028">
    <property type="taxonomic scope" value="Bacteria"/>
</dbReference>
<protein>
    <submittedName>
        <fullName evidence="4">Uncharacterized oxidoreductase</fullName>
    </submittedName>
</protein>
<keyword evidence="2" id="KW-0560">Oxidoreductase</keyword>
<dbReference type="SMART" id="SM00822">
    <property type="entry name" value="PKS_KR"/>
    <property type="match status" value="1"/>
</dbReference>
<comment type="caution">
    <text evidence="4">The sequence shown here is derived from an EMBL/GenBank/DDBJ whole genome shotgun (WGS) entry which is preliminary data.</text>
</comment>
<dbReference type="AlphaFoldDB" id="F5RCJ1"/>
<dbReference type="SUPFAM" id="SSF51735">
    <property type="entry name" value="NAD(P)-binding Rossmann-fold domains"/>
    <property type="match status" value="1"/>
</dbReference>
<dbReference type="GO" id="GO:0016491">
    <property type="term" value="F:oxidoreductase activity"/>
    <property type="evidence" value="ECO:0007669"/>
    <property type="project" value="UniProtKB-KW"/>
</dbReference>
<sequence length="238" mass="24545">MALVTGASRGIGAEIARRLARDGFHVVVHYAHGAAEARDVCAAIERAGGSASLLQADLSMSDGPQNLADAFAEPHLDVLVNNAGIAPFEAIEDMSEGSYDRLSNVNMRSVFFVTKYLLPKLRDGGRIVNLSSIVARTAFPGIPAYSATKGFIDVFTLQMAASLGARNITVNAVAPGVIETRLTTGLLEGGGSDAVQAMQALSGIGTPDRVAGVVSFLVGADGGWTTGQIIDVSGGSKL</sequence>
<evidence type="ECO:0000259" key="3">
    <source>
        <dbReference type="SMART" id="SM00822"/>
    </source>
</evidence>
<evidence type="ECO:0000256" key="1">
    <source>
        <dbReference type="ARBA" id="ARBA00006484"/>
    </source>
</evidence>
<keyword evidence="5" id="KW-1185">Reference proteome</keyword>
<reference evidence="4 5" key="1">
    <citation type="journal article" date="2011" name="J. Bacteriol.">
        <title>Genome sequence of Methyloversatilis universalis FAM5T, a methylotrophic representative of the order Rhodocyclales.</title>
        <authorList>
            <person name="Kittichotirat W."/>
            <person name="Good N.M."/>
            <person name="Hall R."/>
            <person name="Bringel F."/>
            <person name="Lajus A."/>
            <person name="Medigue C."/>
            <person name="Smalley N.E."/>
            <person name="Beck D."/>
            <person name="Bumgarner R."/>
            <person name="Vuilleumier S."/>
            <person name="Kalyuzhnaya M.G."/>
        </authorList>
    </citation>
    <scope>NUCLEOTIDE SEQUENCE [LARGE SCALE GENOMIC DNA]</scope>
    <source>
        <strain evidence="5">ATCC BAA-1314 / JCM 13912 / FAM5</strain>
    </source>
</reference>
<dbReference type="PANTHER" id="PTHR43639">
    <property type="entry name" value="OXIDOREDUCTASE, SHORT-CHAIN DEHYDROGENASE/REDUCTASE FAMILY (AFU_ORTHOLOGUE AFUA_5G02870)"/>
    <property type="match status" value="1"/>
</dbReference>
<proteinExistence type="inferred from homology"/>
<dbReference type="STRING" id="1000565.METUNv1_01995"/>
<dbReference type="Pfam" id="PF13561">
    <property type="entry name" value="adh_short_C2"/>
    <property type="match status" value="1"/>
</dbReference>
<evidence type="ECO:0000256" key="2">
    <source>
        <dbReference type="ARBA" id="ARBA00023002"/>
    </source>
</evidence>
<feature type="domain" description="Ketoreductase" evidence="3">
    <location>
        <begin position="3"/>
        <end position="181"/>
    </location>
</feature>
<gene>
    <name evidence="4" type="ORF">METUNv1_01995</name>
</gene>
<dbReference type="FunFam" id="3.40.50.720:FF:000084">
    <property type="entry name" value="Short-chain dehydrogenase reductase"/>
    <property type="match status" value="1"/>
</dbReference>
<evidence type="ECO:0000313" key="5">
    <source>
        <dbReference type="Proteomes" id="UP000005019"/>
    </source>
</evidence>
<dbReference type="InterPro" id="IPR020904">
    <property type="entry name" value="Sc_DH/Rdtase_CS"/>
</dbReference>
<comment type="similarity">
    <text evidence="1">Belongs to the short-chain dehydrogenases/reductases (SDR) family.</text>
</comment>
<dbReference type="Gene3D" id="3.40.50.720">
    <property type="entry name" value="NAD(P)-binding Rossmann-like Domain"/>
    <property type="match status" value="1"/>
</dbReference>
<dbReference type="OrthoDB" id="8793699at2"/>
<accession>F5RCJ1</accession>
<dbReference type="InterPro" id="IPR036291">
    <property type="entry name" value="NAD(P)-bd_dom_sf"/>
</dbReference>
<evidence type="ECO:0000313" key="4">
    <source>
        <dbReference type="EMBL" id="EGK71771.1"/>
    </source>
</evidence>
<dbReference type="Proteomes" id="UP000005019">
    <property type="component" value="Unassembled WGS sequence"/>
</dbReference>
<dbReference type="InterPro" id="IPR002347">
    <property type="entry name" value="SDR_fam"/>
</dbReference>
<dbReference type="InterPro" id="IPR057326">
    <property type="entry name" value="KR_dom"/>
</dbReference>